<dbReference type="PANTHER" id="PTHR24148">
    <property type="entry name" value="ANKYRIN REPEAT DOMAIN-CONTAINING PROTEIN 39 HOMOLOG-RELATED"/>
    <property type="match status" value="1"/>
</dbReference>
<sequence>MELTETFSRTARGLYASLPLPAEESIRLLAIPPRSSNHNETTIIRCELQVHNLKNTPAYEALSYVWGSLDPAAHVMCNGVLMKIGPSLAGALRRLQNPDHTFRLLWVDALCINQDDLEERSSQVSFMKSIYELAEKVNIWLGEDDGVTEEGLDIIKTAASYCNDEMTDLGVWAIEELPGKTIDSADEDRGIIPPWASPLWDQVNSIFARPWFSRVWVIQEASNHNVEVMIGSMAALPWRELWTAGRWFIHKGYKWASGVDVLGILTHERAAHSRNKPSSIGQWLYGIGHFHATNPRDRAYAFYGLAKEAVILKDHPLTAPNYENSVVDVFQGLTRFILLKENTELALLHFVTKFGINGQREFPSWVPRFDESLTEDGPILHSDSIASNWNAGGDIPHRISDCGELRCLTLRGIIVSPVKSVLALVIDEDNLPRCVKHFYEMVKQVSGRSGGRPDDERQFKQSFIRALTTDRRQTNDAAAPPWGPDDLDWFMSIPDDQYDSTPQSIYDLDFAINSRRGPLVLLDNDMLCKAVIDDTLPGDLICVFLGAYVPHIIRPEGDHYTFVSECYVQDLMGGKAIDEWRAGNLKDEWIELH</sequence>
<dbReference type="Proteomes" id="UP001595075">
    <property type="component" value="Unassembled WGS sequence"/>
</dbReference>
<evidence type="ECO:0000259" key="1">
    <source>
        <dbReference type="Pfam" id="PF06985"/>
    </source>
</evidence>
<protein>
    <recommendedName>
        <fullName evidence="1">Heterokaryon incompatibility domain-containing protein</fullName>
    </recommendedName>
</protein>
<gene>
    <name evidence="2" type="ORF">VTL71DRAFT_3448</name>
</gene>
<accession>A0ABR4C761</accession>
<organism evidence="2 3">
    <name type="scientific">Oculimacula yallundae</name>
    <dbReference type="NCBI Taxonomy" id="86028"/>
    <lineage>
        <taxon>Eukaryota</taxon>
        <taxon>Fungi</taxon>
        <taxon>Dikarya</taxon>
        <taxon>Ascomycota</taxon>
        <taxon>Pezizomycotina</taxon>
        <taxon>Leotiomycetes</taxon>
        <taxon>Helotiales</taxon>
        <taxon>Ploettnerulaceae</taxon>
        <taxon>Oculimacula</taxon>
    </lineage>
</organism>
<keyword evidence="3" id="KW-1185">Reference proteome</keyword>
<dbReference type="InterPro" id="IPR010730">
    <property type="entry name" value="HET"/>
</dbReference>
<dbReference type="EMBL" id="JAZHXI010000012">
    <property type="protein sequence ID" value="KAL2065778.1"/>
    <property type="molecule type" value="Genomic_DNA"/>
</dbReference>
<proteinExistence type="predicted"/>
<evidence type="ECO:0000313" key="2">
    <source>
        <dbReference type="EMBL" id="KAL2065778.1"/>
    </source>
</evidence>
<comment type="caution">
    <text evidence="2">The sequence shown here is derived from an EMBL/GenBank/DDBJ whole genome shotgun (WGS) entry which is preliminary data.</text>
</comment>
<dbReference type="PANTHER" id="PTHR24148:SF64">
    <property type="entry name" value="HETEROKARYON INCOMPATIBILITY DOMAIN-CONTAINING PROTEIN"/>
    <property type="match status" value="1"/>
</dbReference>
<feature type="domain" description="Heterokaryon incompatibility" evidence="1">
    <location>
        <begin position="59"/>
        <end position="220"/>
    </location>
</feature>
<name>A0ABR4C761_9HELO</name>
<evidence type="ECO:0000313" key="3">
    <source>
        <dbReference type="Proteomes" id="UP001595075"/>
    </source>
</evidence>
<dbReference type="InterPro" id="IPR052895">
    <property type="entry name" value="HetReg/Transcr_Mod"/>
</dbReference>
<reference evidence="2 3" key="1">
    <citation type="journal article" date="2024" name="Commun. Biol.">
        <title>Comparative genomic analysis of thermophilic fungi reveals convergent evolutionary adaptations and gene losses.</title>
        <authorList>
            <person name="Steindorff A.S."/>
            <person name="Aguilar-Pontes M.V."/>
            <person name="Robinson A.J."/>
            <person name="Andreopoulos B."/>
            <person name="LaButti K."/>
            <person name="Kuo A."/>
            <person name="Mondo S."/>
            <person name="Riley R."/>
            <person name="Otillar R."/>
            <person name="Haridas S."/>
            <person name="Lipzen A."/>
            <person name="Grimwood J."/>
            <person name="Schmutz J."/>
            <person name="Clum A."/>
            <person name="Reid I.D."/>
            <person name="Moisan M.C."/>
            <person name="Butler G."/>
            <person name="Nguyen T.T.M."/>
            <person name="Dewar K."/>
            <person name="Conant G."/>
            <person name="Drula E."/>
            <person name="Henrissat B."/>
            <person name="Hansel C."/>
            <person name="Singer S."/>
            <person name="Hutchinson M.I."/>
            <person name="de Vries R.P."/>
            <person name="Natvig D.O."/>
            <person name="Powell A.J."/>
            <person name="Tsang A."/>
            <person name="Grigoriev I.V."/>
        </authorList>
    </citation>
    <scope>NUCLEOTIDE SEQUENCE [LARGE SCALE GENOMIC DNA]</scope>
    <source>
        <strain evidence="2 3">CBS 494.80</strain>
    </source>
</reference>
<dbReference type="Pfam" id="PF06985">
    <property type="entry name" value="HET"/>
    <property type="match status" value="1"/>
</dbReference>